<feature type="transmembrane region" description="Helical" evidence="8">
    <location>
        <begin position="200"/>
        <end position="222"/>
    </location>
</feature>
<feature type="transmembrane region" description="Helical" evidence="8">
    <location>
        <begin position="6"/>
        <end position="25"/>
    </location>
</feature>
<keyword evidence="4" id="KW-1003">Cell membrane</keyword>
<evidence type="ECO:0000256" key="8">
    <source>
        <dbReference type="SAM" id="Phobius"/>
    </source>
</evidence>
<evidence type="ECO:0000256" key="2">
    <source>
        <dbReference type="ARBA" id="ARBA00010145"/>
    </source>
</evidence>
<name>A0A1Q8SVG8_9GAMM</name>
<keyword evidence="3" id="KW-0813">Transport</keyword>
<feature type="transmembrane region" description="Helical" evidence="8">
    <location>
        <begin position="234"/>
        <end position="253"/>
    </location>
</feature>
<feature type="transmembrane region" description="Helical" evidence="8">
    <location>
        <begin position="286"/>
        <end position="309"/>
    </location>
</feature>
<dbReference type="GO" id="GO:0055085">
    <property type="term" value="P:transmembrane transport"/>
    <property type="evidence" value="ECO:0007669"/>
    <property type="project" value="InterPro"/>
</dbReference>
<evidence type="ECO:0000256" key="1">
    <source>
        <dbReference type="ARBA" id="ARBA00004651"/>
    </source>
</evidence>
<keyword evidence="7 8" id="KW-0472">Membrane</keyword>
<dbReference type="STRING" id="404433.BTW07_04935"/>
<dbReference type="Pfam" id="PF03547">
    <property type="entry name" value="Mem_trans"/>
    <property type="match status" value="1"/>
</dbReference>
<dbReference type="InterPro" id="IPR038770">
    <property type="entry name" value="Na+/solute_symporter_sf"/>
</dbReference>
<feature type="transmembrane region" description="Helical" evidence="8">
    <location>
        <begin position="173"/>
        <end position="194"/>
    </location>
</feature>
<protein>
    <submittedName>
        <fullName evidence="9">Malate transporter</fullName>
    </submittedName>
</protein>
<keyword evidence="10" id="KW-1185">Reference proteome</keyword>
<gene>
    <name evidence="9" type="ORF">BTW07_04935</name>
</gene>
<feature type="transmembrane region" description="Helical" evidence="8">
    <location>
        <begin position="37"/>
        <end position="59"/>
    </location>
</feature>
<keyword evidence="6 8" id="KW-1133">Transmembrane helix</keyword>
<accession>A0A1Q8SVG8</accession>
<feature type="transmembrane region" description="Helical" evidence="8">
    <location>
        <begin position="130"/>
        <end position="153"/>
    </location>
</feature>
<sequence>MGLLAAFTHTLEITLPVFLMVFLGLGLKRLGWIDAHFITTASMLVFKVTMPALLFLSIIQADLGRALQPDLIGYFIGYTAISFFLAWAWAIWRHPRVERGIFTQGAFRANNGIVGLALAAGQYGDYGLSVGGVLAGAVIVIYNVFSVFILSLYSDEVDTDFRSLIKNLARNPLILSVVFAIPVALSGIELSGWVMTSGGYLAGMSLPLGLICIGGTLSVTAFKRSSTIALDASLWKLVWVPLFGVLGALAAGIQGPALGIIFLYLGCPGAAASFVMAKAFKSNDKLAANIIVITTFASMFTLSFGLFVLKWLDLV</sequence>
<evidence type="ECO:0000256" key="7">
    <source>
        <dbReference type="ARBA" id="ARBA00023136"/>
    </source>
</evidence>
<evidence type="ECO:0000256" key="3">
    <source>
        <dbReference type="ARBA" id="ARBA00022448"/>
    </source>
</evidence>
<organism evidence="9 10">
    <name type="scientific">Salinicola socius</name>
    <dbReference type="NCBI Taxonomy" id="404433"/>
    <lineage>
        <taxon>Bacteria</taxon>
        <taxon>Pseudomonadati</taxon>
        <taxon>Pseudomonadota</taxon>
        <taxon>Gammaproteobacteria</taxon>
        <taxon>Oceanospirillales</taxon>
        <taxon>Halomonadaceae</taxon>
        <taxon>Salinicola</taxon>
    </lineage>
</organism>
<evidence type="ECO:0000256" key="5">
    <source>
        <dbReference type="ARBA" id="ARBA00022692"/>
    </source>
</evidence>
<dbReference type="GO" id="GO:0005886">
    <property type="term" value="C:plasma membrane"/>
    <property type="evidence" value="ECO:0007669"/>
    <property type="project" value="UniProtKB-SubCell"/>
</dbReference>
<comment type="similarity">
    <text evidence="2">Belongs to the auxin efflux carrier (TC 2.A.69) family.</text>
</comment>
<dbReference type="InterPro" id="IPR004776">
    <property type="entry name" value="Mem_transp_PIN-like"/>
</dbReference>
<dbReference type="PANTHER" id="PTHR36838">
    <property type="entry name" value="AUXIN EFFLUX CARRIER FAMILY PROTEIN"/>
    <property type="match status" value="1"/>
</dbReference>
<dbReference type="PANTHER" id="PTHR36838:SF4">
    <property type="entry name" value="AUXIN EFFLUX CARRIER FAMILY PROTEIN"/>
    <property type="match status" value="1"/>
</dbReference>
<feature type="transmembrane region" description="Helical" evidence="8">
    <location>
        <begin position="71"/>
        <end position="93"/>
    </location>
</feature>
<dbReference type="OrthoDB" id="9786439at2"/>
<feature type="transmembrane region" description="Helical" evidence="8">
    <location>
        <begin position="259"/>
        <end position="279"/>
    </location>
</feature>
<dbReference type="Proteomes" id="UP000186878">
    <property type="component" value="Unassembled WGS sequence"/>
</dbReference>
<keyword evidence="5 8" id="KW-0812">Transmembrane</keyword>
<reference evidence="9 10" key="1">
    <citation type="submission" date="2016-12" db="EMBL/GenBank/DDBJ databases">
        <title>Draft genome sequences of strains Salinicola socius SMB35, Salinicola sp. MH3R3-1 and Chromohalobacter sp. SMB17 from the Verkhnekamsk potash mining region of Russia.</title>
        <authorList>
            <person name="Mavrodi D.V."/>
            <person name="Olsson B.E."/>
            <person name="Korsakova E.S."/>
            <person name="Pyankova A."/>
            <person name="Mavrodi O.V."/>
            <person name="Plotnikova E.G."/>
        </authorList>
    </citation>
    <scope>NUCLEOTIDE SEQUENCE [LARGE SCALE GENOMIC DNA]</scope>
    <source>
        <strain evidence="9 10">SMB35</strain>
    </source>
</reference>
<comment type="caution">
    <text evidence="9">The sequence shown here is derived from an EMBL/GenBank/DDBJ whole genome shotgun (WGS) entry which is preliminary data.</text>
</comment>
<proteinExistence type="inferred from homology"/>
<evidence type="ECO:0000313" key="10">
    <source>
        <dbReference type="Proteomes" id="UP000186878"/>
    </source>
</evidence>
<dbReference type="Gene3D" id="1.20.1530.20">
    <property type="match status" value="1"/>
</dbReference>
<dbReference type="AlphaFoldDB" id="A0A1Q8SVG8"/>
<dbReference type="RefSeq" id="WP_075569056.1">
    <property type="nucleotide sequence ID" value="NZ_MSDO01000004.1"/>
</dbReference>
<evidence type="ECO:0000313" key="9">
    <source>
        <dbReference type="EMBL" id="OLO05372.1"/>
    </source>
</evidence>
<evidence type="ECO:0000256" key="6">
    <source>
        <dbReference type="ARBA" id="ARBA00022989"/>
    </source>
</evidence>
<dbReference type="EMBL" id="MSDO01000004">
    <property type="protein sequence ID" value="OLO05372.1"/>
    <property type="molecule type" value="Genomic_DNA"/>
</dbReference>
<evidence type="ECO:0000256" key="4">
    <source>
        <dbReference type="ARBA" id="ARBA00022475"/>
    </source>
</evidence>
<comment type="subcellular location">
    <subcellularLocation>
        <location evidence="1">Cell membrane</location>
        <topology evidence="1">Multi-pass membrane protein</topology>
    </subcellularLocation>
</comment>